<keyword evidence="2" id="KW-1185">Reference proteome</keyword>
<dbReference type="Gene3D" id="2.60.40.2810">
    <property type="match status" value="1"/>
</dbReference>
<comment type="caution">
    <text evidence="1">The sequence shown here is derived from an EMBL/GenBank/DDBJ whole genome shotgun (WGS) entry which is preliminary data.</text>
</comment>
<organism evidence="1 2">
    <name type="scientific">Fulvivirga kasyanovii</name>
    <dbReference type="NCBI Taxonomy" id="396812"/>
    <lineage>
        <taxon>Bacteria</taxon>
        <taxon>Pseudomonadati</taxon>
        <taxon>Bacteroidota</taxon>
        <taxon>Cytophagia</taxon>
        <taxon>Cytophagales</taxon>
        <taxon>Fulvivirgaceae</taxon>
        <taxon>Fulvivirga</taxon>
    </lineage>
</organism>
<dbReference type="Proteomes" id="UP000798808">
    <property type="component" value="Unassembled WGS sequence"/>
</dbReference>
<reference evidence="1 2" key="1">
    <citation type="submission" date="2019-02" db="EMBL/GenBank/DDBJ databases">
        <authorList>
            <person name="Goldberg S.R."/>
            <person name="Haltli B.A."/>
            <person name="Correa H."/>
            <person name="Russell K.G."/>
        </authorList>
    </citation>
    <scope>NUCLEOTIDE SEQUENCE [LARGE SCALE GENOMIC DNA]</scope>
    <source>
        <strain evidence="1 2">JCM 16186</strain>
    </source>
</reference>
<sequence>MKLLTQVNKWWVVCALALSYQACDDVNSDVMPPQEEIDQAKDVNMRLKENSPVIIDLVRAANLTGDGTFSISRTAGKGSIELLKSALLKYTPNQDFVSGSDDAEYQVCVNGICDKGIIAFKFDTESDSCFISANYDRVEAMPTDQQVVIPVLQNDSSCYEQFDVSTLTIVEHPHSGEAVATDGLIFYYPTGSYSGTAQIIYEVATRENPDIFYYGLAEVVLTDTATQIEAHSDSIAYTYEEYLAALHPTYQSLDFNLDQILGNDELDSIPYNQLDISITGQPTHGTAAYFSLEMFRFTPGQSFNGYDSFTYKVCYNGQCSTGTVYIIVTGFGATTEIQAYDDQFTYTPAEFEQVVYNSGDGIALDLYYDNILMNDSLNGAGMFDVNAYIINQPQHGQVIYYDRELFRYLPDQGYEFTGTDSFSYKICDNDGCSEATVTITVQ</sequence>
<dbReference type="RefSeq" id="WP_155172731.1">
    <property type="nucleotide sequence ID" value="NZ_BAAAFL010000008.1"/>
</dbReference>
<dbReference type="Gene3D" id="2.60.40.3440">
    <property type="match status" value="2"/>
</dbReference>
<proteinExistence type="predicted"/>
<gene>
    <name evidence="1" type="ORF">E1163_13685</name>
</gene>
<dbReference type="Pfam" id="PF17963">
    <property type="entry name" value="Big_9"/>
    <property type="match status" value="3"/>
</dbReference>
<dbReference type="EMBL" id="SMLW01000557">
    <property type="protein sequence ID" value="MTI26003.1"/>
    <property type="molecule type" value="Genomic_DNA"/>
</dbReference>
<evidence type="ECO:0000313" key="1">
    <source>
        <dbReference type="EMBL" id="MTI26003.1"/>
    </source>
</evidence>
<protein>
    <submittedName>
        <fullName evidence="1">Uncharacterized protein</fullName>
    </submittedName>
</protein>
<evidence type="ECO:0000313" key="2">
    <source>
        <dbReference type="Proteomes" id="UP000798808"/>
    </source>
</evidence>
<accession>A0ABW9RPD4</accession>
<name>A0ABW9RPD4_9BACT</name>